<organism evidence="2 3">
    <name type="scientific">Thioalkalicoccus limnaeus</name>
    <dbReference type="NCBI Taxonomy" id="120681"/>
    <lineage>
        <taxon>Bacteria</taxon>
        <taxon>Pseudomonadati</taxon>
        <taxon>Pseudomonadota</taxon>
        <taxon>Gammaproteobacteria</taxon>
        <taxon>Chromatiales</taxon>
        <taxon>Chromatiaceae</taxon>
        <taxon>Thioalkalicoccus</taxon>
    </lineage>
</organism>
<evidence type="ECO:0000313" key="3">
    <source>
        <dbReference type="Proteomes" id="UP001564408"/>
    </source>
</evidence>
<keyword evidence="1" id="KW-0812">Transmembrane</keyword>
<evidence type="ECO:0008006" key="4">
    <source>
        <dbReference type="Google" id="ProtNLM"/>
    </source>
</evidence>
<feature type="transmembrane region" description="Helical" evidence="1">
    <location>
        <begin position="119"/>
        <end position="137"/>
    </location>
</feature>
<keyword evidence="1" id="KW-1133">Transmembrane helix</keyword>
<feature type="transmembrane region" description="Helical" evidence="1">
    <location>
        <begin position="88"/>
        <end position="107"/>
    </location>
</feature>
<dbReference type="Proteomes" id="UP001564408">
    <property type="component" value="Unassembled WGS sequence"/>
</dbReference>
<feature type="transmembrane region" description="Helical" evidence="1">
    <location>
        <begin position="144"/>
        <end position="161"/>
    </location>
</feature>
<accession>A0ABV4BDE7</accession>
<dbReference type="EMBL" id="JBDKXB010000009">
    <property type="protein sequence ID" value="MEY6432545.1"/>
    <property type="molecule type" value="Genomic_DNA"/>
</dbReference>
<proteinExistence type="predicted"/>
<feature type="transmembrane region" description="Helical" evidence="1">
    <location>
        <begin position="28"/>
        <end position="46"/>
    </location>
</feature>
<comment type="caution">
    <text evidence="2">The sequence shown here is derived from an EMBL/GenBank/DDBJ whole genome shotgun (WGS) entry which is preliminary data.</text>
</comment>
<keyword evidence="3" id="KW-1185">Reference proteome</keyword>
<evidence type="ECO:0000256" key="1">
    <source>
        <dbReference type="SAM" id="Phobius"/>
    </source>
</evidence>
<sequence length="203" mass="21468">MKTTGSSDSTATQPAAAAAPARGLGGRFWEWVAFAILYALAAGGLLFMNTDAGATQPLWQVLVGIVAVVAILAGWSRSRRGVGGRLGYLIKSLLHWGALILVLYLLLLHDGHLALDVDGSWRLLVYVLGLGCLLAGLHHDARMFFFGLYLVGAGLLSQGLLDTSRIDISLAEGFSSPEQTIIIGAALLGLLLTAVADLFRAKR</sequence>
<keyword evidence="1" id="KW-0472">Membrane</keyword>
<feature type="transmembrane region" description="Helical" evidence="1">
    <location>
        <begin position="58"/>
        <end position="76"/>
    </location>
</feature>
<evidence type="ECO:0000313" key="2">
    <source>
        <dbReference type="EMBL" id="MEY6432545.1"/>
    </source>
</evidence>
<feature type="transmembrane region" description="Helical" evidence="1">
    <location>
        <begin position="181"/>
        <end position="199"/>
    </location>
</feature>
<reference evidence="2 3" key="1">
    <citation type="submission" date="2024-05" db="EMBL/GenBank/DDBJ databases">
        <title>Genome Sequence and Characterization of the New Strain Purple Sulfur Bacterium of Genus Thioalkalicoccus.</title>
        <authorList>
            <person name="Bryantseva I.A."/>
            <person name="Kyndt J.A."/>
            <person name="Imhoff J.F."/>
        </authorList>
    </citation>
    <scope>NUCLEOTIDE SEQUENCE [LARGE SCALE GENOMIC DNA]</scope>
    <source>
        <strain evidence="2 3">Um2</strain>
    </source>
</reference>
<dbReference type="RefSeq" id="WP_369666929.1">
    <property type="nucleotide sequence ID" value="NZ_JBDKXB010000009.1"/>
</dbReference>
<protein>
    <recommendedName>
        <fullName evidence="4">DUF2157 domain-containing protein</fullName>
    </recommendedName>
</protein>
<gene>
    <name evidence="2" type="ORF">ABC977_09025</name>
</gene>
<name>A0ABV4BDE7_9GAMM</name>